<dbReference type="EMBL" id="QFNK01000023">
    <property type="protein sequence ID" value="PZO88258.1"/>
    <property type="molecule type" value="Genomic_DNA"/>
</dbReference>
<dbReference type="InterPro" id="IPR013078">
    <property type="entry name" value="His_Pase_superF_clade-1"/>
</dbReference>
<protein>
    <recommendedName>
        <fullName evidence="5">Histidine phosphatase family protein</fullName>
    </recommendedName>
</protein>
<organism evidence="3 4">
    <name type="scientific">Micavibrio aeruginosavorus</name>
    <dbReference type="NCBI Taxonomy" id="349221"/>
    <lineage>
        <taxon>Bacteria</taxon>
        <taxon>Pseudomonadati</taxon>
        <taxon>Bdellovibrionota</taxon>
        <taxon>Bdellovibrionia</taxon>
        <taxon>Bdellovibrionales</taxon>
        <taxon>Pseudobdellovibrionaceae</taxon>
        <taxon>Micavibrio</taxon>
    </lineage>
</organism>
<dbReference type="Gene3D" id="3.40.50.1240">
    <property type="entry name" value="Phosphoglycerate mutase-like"/>
    <property type="match status" value="1"/>
</dbReference>
<evidence type="ECO:0000313" key="3">
    <source>
        <dbReference type="EMBL" id="PZO88258.1"/>
    </source>
</evidence>
<dbReference type="CDD" id="cd07067">
    <property type="entry name" value="HP_PGM_like"/>
    <property type="match status" value="1"/>
</dbReference>
<dbReference type="SMART" id="SM00855">
    <property type="entry name" value="PGAM"/>
    <property type="match status" value="1"/>
</dbReference>
<dbReference type="GO" id="GO:0016791">
    <property type="term" value="F:phosphatase activity"/>
    <property type="evidence" value="ECO:0007669"/>
    <property type="project" value="TreeGrafter"/>
</dbReference>
<dbReference type="InterPro" id="IPR029033">
    <property type="entry name" value="His_PPase_superfam"/>
</dbReference>
<gene>
    <name evidence="3" type="ORF">DI626_02190</name>
</gene>
<dbReference type="GO" id="GO:0005737">
    <property type="term" value="C:cytoplasm"/>
    <property type="evidence" value="ECO:0007669"/>
    <property type="project" value="TreeGrafter"/>
</dbReference>
<dbReference type="InterPro" id="IPR001345">
    <property type="entry name" value="PG/BPGM_mutase_AS"/>
</dbReference>
<comment type="caution">
    <text evidence="3">The sequence shown here is derived from an EMBL/GenBank/DDBJ whole genome shotgun (WGS) entry which is preliminary data.</text>
</comment>
<dbReference type="Proteomes" id="UP000249557">
    <property type="component" value="Unassembled WGS sequence"/>
</dbReference>
<evidence type="ECO:0000256" key="2">
    <source>
        <dbReference type="PIRSR" id="PIRSR613078-2"/>
    </source>
</evidence>
<proteinExistence type="predicted"/>
<dbReference type="PANTHER" id="PTHR48100:SF59">
    <property type="entry name" value="ADENOSYLCOBALAMIN_ALPHA-RIBAZOLE PHOSPHATASE"/>
    <property type="match status" value="1"/>
</dbReference>
<feature type="active site" description="Tele-phosphohistidine intermediate" evidence="1">
    <location>
        <position position="12"/>
    </location>
</feature>
<feature type="binding site" evidence="2">
    <location>
        <begin position="87"/>
        <end position="90"/>
    </location>
    <ligand>
        <name>substrate</name>
    </ligand>
</feature>
<dbReference type="Pfam" id="PF00300">
    <property type="entry name" value="His_Phos_1"/>
    <property type="match status" value="1"/>
</dbReference>
<dbReference type="PANTHER" id="PTHR48100">
    <property type="entry name" value="BROAD-SPECIFICITY PHOSPHATASE YOR283W-RELATED"/>
    <property type="match status" value="1"/>
</dbReference>
<feature type="active site" description="Proton donor/acceptor" evidence="1">
    <location>
        <position position="87"/>
    </location>
</feature>
<accession>A0A2W5C2J6</accession>
<dbReference type="PROSITE" id="PS00175">
    <property type="entry name" value="PG_MUTASE"/>
    <property type="match status" value="1"/>
</dbReference>
<sequence>MLPSIPFYMIRHGESVANLGEYASGHIDVELTPRGLEQARNARKIVESLDVKPTLIVHSHLQRARITAEILNENLDIPMVQDPQIAEQNYGDWEGQPWSLSRQPIRDFIDPPNGETHAAFGERVKATITRHVNGNKGPIMIVCHGGVFRALGALYGEKIYGVENCSLHHFEPVVTQAKFPWTIRKF</sequence>
<evidence type="ECO:0000256" key="1">
    <source>
        <dbReference type="PIRSR" id="PIRSR613078-1"/>
    </source>
</evidence>
<dbReference type="AlphaFoldDB" id="A0A2W5C2J6"/>
<evidence type="ECO:0000313" key="4">
    <source>
        <dbReference type="Proteomes" id="UP000249557"/>
    </source>
</evidence>
<feature type="binding site" evidence="2">
    <location>
        <begin position="11"/>
        <end position="18"/>
    </location>
    <ligand>
        <name>substrate</name>
    </ligand>
</feature>
<feature type="binding site" evidence="2">
    <location>
        <position position="63"/>
    </location>
    <ligand>
        <name>substrate</name>
    </ligand>
</feature>
<evidence type="ECO:0008006" key="5">
    <source>
        <dbReference type="Google" id="ProtNLM"/>
    </source>
</evidence>
<reference evidence="3 4" key="1">
    <citation type="submission" date="2017-08" db="EMBL/GenBank/DDBJ databases">
        <title>Infants hospitalized years apart are colonized by the same room-sourced microbial strains.</title>
        <authorList>
            <person name="Brooks B."/>
            <person name="Olm M.R."/>
            <person name="Firek B.A."/>
            <person name="Baker R."/>
            <person name="Thomas B.C."/>
            <person name="Morowitz M.J."/>
            <person name="Banfield J.F."/>
        </authorList>
    </citation>
    <scope>NUCLEOTIDE SEQUENCE [LARGE SCALE GENOMIC DNA]</scope>
    <source>
        <strain evidence="3">S2_018_000_R2_104</strain>
    </source>
</reference>
<name>A0A2W5C2J6_9BACT</name>
<dbReference type="InterPro" id="IPR050275">
    <property type="entry name" value="PGM_Phosphatase"/>
</dbReference>
<dbReference type="SUPFAM" id="SSF53254">
    <property type="entry name" value="Phosphoglycerate mutase-like"/>
    <property type="match status" value="1"/>
</dbReference>